<sequence>MTLSKNRLKNILKKNKVQTKKNLKKDRKKNRKKKNSFRKKKINIRKKSIKQYRKRFAKKKRKIYIKGGGSNSLYNEKMYKLLNNFMIKNKSGDIPTINDENNSELKYYNFDFILIDEKDNQQILDASEIEREFDDKAKTDEEIADEKLKNKDIKDDKNIDGSTKKQIEKGMETCKSHVYVVNSENPVAFTDNCKDGKEMDNWFKEIFNSI</sequence>
<proteinExistence type="predicted"/>
<evidence type="ECO:0000313" key="2">
    <source>
        <dbReference type="EMBL" id="QHT37480.1"/>
    </source>
</evidence>
<organism evidence="2">
    <name type="scientific">viral metagenome</name>
    <dbReference type="NCBI Taxonomy" id="1070528"/>
    <lineage>
        <taxon>unclassified sequences</taxon>
        <taxon>metagenomes</taxon>
        <taxon>organismal metagenomes</taxon>
    </lineage>
</organism>
<dbReference type="AlphaFoldDB" id="A0A6C0FC61"/>
<feature type="region of interest" description="Disordered" evidence="1">
    <location>
        <begin position="16"/>
        <end position="37"/>
    </location>
</feature>
<evidence type="ECO:0000256" key="1">
    <source>
        <dbReference type="SAM" id="MobiDB-lite"/>
    </source>
</evidence>
<name>A0A6C0FC61_9ZZZZ</name>
<dbReference type="EMBL" id="MN738797">
    <property type="protein sequence ID" value="QHT37480.1"/>
    <property type="molecule type" value="Genomic_DNA"/>
</dbReference>
<reference evidence="2" key="1">
    <citation type="journal article" date="2020" name="Nature">
        <title>Giant virus diversity and host interactions through global metagenomics.</title>
        <authorList>
            <person name="Schulz F."/>
            <person name="Roux S."/>
            <person name="Paez-Espino D."/>
            <person name="Jungbluth S."/>
            <person name="Walsh D.A."/>
            <person name="Denef V.J."/>
            <person name="McMahon K.D."/>
            <person name="Konstantinidis K.T."/>
            <person name="Eloe-Fadrosh E.A."/>
            <person name="Kyrpides N.C."/>
            <person name="Woyke T."/>
        </authorList>
    </citation>
    <scope>NUCLEOTIDE SEQUENCE</scope>
    <source>
        <strain evidence="2">GVMAG-S-ERX555997-44</strain>
    </source>
</reference>
<accession>A0A6C0FC61</accession>
<protein>
    <submittedName>
        <fullName evidence="2">Uncharacterized protein</fullName>
    </submittedName>
</protein>